<keyword evidence="5 6" id="KW-0472">Membrane</keyword>
<gene>
    <name evidence="8" type="ORF">DPPLL_06460</name>
</gene>
<dbReference type="EMBL" id="AP025516">
    <property type="protein sequence ID" value="BDD86281.1"/>
    <property type="molecule type" value="Genomic_DNA"/>
</dbReference>
<evidence type="ECO:0000256" key="2">
    <source>
        <dbReference type="ARBA" id="ARBA00022475"/>
    </source>
</evidence>
<dbReference type="InterPro" id="IPR051449">
    <property type="entry name" value="ABC-2_transporter_component"/>
</dbReference>
<proteinExistence type="predicted"/>
<feature type="transmembrane region" description="Helical" evidence="6">
    <location>
        <begin position="407"/>
        <end position="425"/>
    </location>
</feature>
<keyword evidence="4 6" id="KW-1133">Transmembrane helix</keyword>
<evidence type="ECO:0000256" key="5">
    <source>
        <dbReference type="ARBA" id="ARBA00023136"/>
    </source>
</evidence>
<feature type="transmembrane region" description="Helical" evidence="6">
    <location>
        <begin position="233"/>
        <end position="253"/>
    </location>
</feature>
<dbReference type="Pfam" id="PF12698">
    <property type="entry name" value="ABC2_membrane_3"/>
    <property type="match status" value="1"/>
</dbReference>
<feature type="domain" description="ABC-2 type transporter transmembrane" evidence="7">
    <location>
        <begin position="23"/>
        <end position="423"/>
    </location>
</feature>
<protein>
    <submittedName>
        <fullName evidence="8">ABC transporter</fullName>
    </submittedName>
</protein>
<evidence type="ECO:0000259" key="7">
    <source>
        <dbReference type="Pfam" id="PF12698"/>
    </source>
</evidence>
<feature type="transmembrane region" description="Helical" evidence="6">
    <location>
        <begin position="316"/>
        <end position="339"/>
    </location>
</feature>
<feature type="transmembrane region" description="Helical" evidence="6">
    <location>
        <begin position="280"/>
        <end position="304"/>
    </location>
</feature>
<evidence type="ECO:0000256" key="6">
    <source>
        <dbReference type="SAM" id="Phobius"/>
    </source>
</evidence>
<evidence type="ECO:0000256" key="1">
    <source>
        <dbReference type="ARBA" id="ARBA00004651"/>
    </source>
</evidence>
<evidence type="ECO:0000313" key="9">
    <source>
        <dbReference type="Proteomes" id="UP000830055"/>
    </source>
</evidence>
<organism evidence="8 9">
    <name type="scientific">Desulfofustis limnaeus</name>
    <dbReference type="NCBI Taxonomy" id="2740163"/>
    <lineage>
        <taxon>Bacteria</taxon>
        <taxon>Pseudomonadati</taxon>
        <taxon>Thermodesulfobacteriota</taxon>
        <taxon>Desulfobulbia</taxon>
        <taxon>Desulfobulbales</taxon>
        <taxon>Desulfocapsaceae</taxon>
        <taxon>Desulfofustis</taxon>
    </lineage>
</organism>
<sequence length="428" mass="45001">MKVARLLAVIGKEILVLSRDRAGLLVLFVMPAVLVIVITLVQDNVMRLTGQQPSQLLLLDLDRGPVGSEVLRQLDEAGLTVVVAGDEATAHSVRTQVVAGRFAVGLIIPTGTSRILAEQVRHVLQRSAADPGDGRQSPAIAVPLVFDPALTASLRQGLSWQIEAVLAAVGRQRMIGALESALAPLLSTQPDGGSGTGRPSPTELSQVFALPLLQPAADRDDAVPDYRPVQQNVPAWALFGMFFSAIPLGVGLLKERTAGIWLRLRTLPVSLSVLLGGKAVAYLLVCCCQFLLIVVIGVTVFPLVGLPVFSVAANPGAVVAVVLLSGLAACSFGILLGVWCRTQEQASTLGAVAVVIGAALGGIMVPVYAMPPLLQRLSVVSPLNWGLNGFHEVLVRDGPLSAAGGDMLRLLLFTGGVLVLAVWRMRLR</sequence>
<evidence type="ECO:0000256" key="3">
    <source>
        <dbReference type="ARBA" id="ARBA00022692"/>
    </source>
</evidence>
<comment type="subcellular location">
    <subcellularLocation>
        <location evidence="1">Cell membrane</location>
        <topology evidence="1">Multi-pass membrane protein</topology>
    </subcellularLocation>
</comment>
<evidence type="ECO:0000256" key="4">
    <source>
        <dbReference type="ARBA" id="ARBA00022989"/>
    </source>
</evidence>
<keyword evidence="3 6" id="KW-0812">Transmembrane</keyword>
<feature type="transmembrane region" description="Helical" evidence="6">
    <location>
        <begin position="346"/>
        <end position="369"/>
    </location>
</feature>
<dbReference type="PANTHER" id="PTHR30294">
    <property type="entry name" value="MEMBRANE COMPONENT OF ABC TRANSPORTER YHHJ-RELATED"/>
    <property type="match status" value="1"/>
</dbReference>
<feature type="transmembrane region" description="Helical" evidence="6">
    <location>
        <begin position="21"/>
        <end position="41"/>
    </location>
</feature>
<keyword evidence="2" id="KW-1003">Cell membrane</keyword>
<dbReference type="InterPro" id="IPR013525">
    <property type="entry name" value="ABC2_TM"/>
</dbReference>
<dbReference type="Proteomes" id="UP000830055">
    <property type="component" value="Chromosome"/>
</dbReference>
<accession>A0ABN6M072</accession>
<keyword evidence="9" id="KW-1185">Reference proteome</keyword>
<evidence type="ECO:0000313" key="8">
    <source>
        <dbReference type="EMBL" id="BDD86281.1"/>
    </source>
</evidence>
<dbReference type="PANTHER" id="PTHR30294:SF38">
    <property type="entry name" value="TRANSPORT PERMEASE PROTEIN"/>
    <property type="match status" value="1"/>
</dbReference>
<name>A0ABN6M072_9BACT</name>
<reference evidence="8 9" key="1">
    <citation type="submission" date="2022-01" db="EMBL/GenBank/DDBJ databases">
        <title>Desulfofustis limnae sp. nov., a novel mesophilic sulfate-reducing bacterium isolated from marsh soil.</title>
        <authorList>
            <person name="Watanabe M."/>
            <person name="Takahashi A."/>
            <person name="Kojima H."/>
            <person name="Fukui M."/>
        </authorList>
    </citation>
    <scope>NUCLEOTIDE SEQUENCE [LARGE SCALE GENOMIC DNA]</scope>
    <source>
        <strain evidence="8 9">PPLL</strain>
    </source>
</reference>